<organism evidence="3 4">
    <name type="scientific">Metschnikowia pulcherrima</name>
    <dbReference type="NCBI Taxonomy" id="27326"/>
    <lineage>
        <taxon>Eukaryota</taxon>
        <taxon>Fungi</taxon>
        <taxon>Dikarya</taxon>
        <taxon>Ascomycota</taxon>
        <taxon>Saccharomycotina</taxon>
        <taxon>Pichiomycetes</taxon>
        <taxon>Metschnikowiaceae</taxon>
        <taxon>Metschnikowia</taxon>
    </lineage>
</organism>
<feature type="compositionally biased region" description="Polar residues" evidence="1">
    <location>
        <begin position="796"/>
        <end position="806"/>
    </location>
</feature>
<dbReference type="Proteomes" id="UP000649328">
    <property type="component" value="Unassembled WGS sequence"/>
</dbReference>
<accession>A0A8H7LE13</accession>
<evidence type="ECO:0000256" key="2">
    <source>
        <dbReference type="SAM" id="SignalP"/>
    </source>
</evidence>
<keyword evidence="2" id="KW-0732">Signal</keyword>
<dbReference type="EMBL" id="JACBPP010000005">
    <property type="protein sequence ID" value="KAF8001602.1"/>
    <property type="molecule type" value="Genomic_DNA"/>
</dbReference>
<feature type="chain" id="PRO_5034456019" description="Outer spore wall assembly protein SHE10" evidence="2">
    <location>
        <begin position="35"/>
        <end position="874"/>
    </location>
</feature>
<gene>
    <name evidence="3" type="ORF">HF325_004103</name>
</gene>
<evidence type="ECO:0000313" key="3">
    <source>
        <dbReference type="EMBL" id="KAF8001602.1"/>
    </source>
</evidence>
<reference evidence="3" key="1">
    <citation type="submission" date="2020-10" db="EMBL/GenBank/DDBJ databases">
        <title>The Whole-Genome Sequence of Metschnikowia persimmonesis, a Novel Endophytic Yeast Species Isolated from Medicinal Plant Diospyros kaki Thumb.</title>
        <authorList>
            <person name="Rahmat E."/>
            <person name="Kang Y."/>
        </authorList>
    </citation>
    <scope>NUCLEOTIDE SEQUENCE</scope>
    <source>
        <strain evidence="3">KIOM G15050</strain>
    </source>
</reference>
<dbReference type="CDD" id="cd22249">
    <property type="entry name" value="UDM1_RNF168_RNF169-like"/>
    <property type="match status" value="1"/>
</dbReference>
<feature type="compositionally biased region" description="Basic and acidic residues" evidence="1">
    <location>
        <begin position="640"/>
        <end position="691"/>
    </location>
</feature>
<evidence type="ECO:0000256" key="1">
    <source>
        <dbReference type="SAM" id="MobiDB-lite"/>
    </source>
</evidence>
<proteinExistence type="predicted"/>
<dbReference type="AlphaFoldDB" id="A0A8H7LE13"/>
<feature type="region of interest" description="Disordered" evidence="1">
    <location>
        <begin position="640"/>
        <end position="693"/>
    </location>
</feature>
<evidence type="ECO:0000313" key="4">
    <source>
        <dbReference type="Proteomes" id="UP000649328"/>
    </source>
</evidence>
<evidence type="ECO:0008006" key="5">
    <source>
        <dbReference type="Google" id="ProtNLM"/>
    </source>
</evidence>
<comment type="caution">
    <text evidence="3">The sequence shown here is derived from an EMBL/GenBank/DDBJ whole genome shotgun (WGS) entry which is preliminary data.</text>
</comment>
<feature type="compositionally biased region" description="Polar residues" evidence="1">
    <location>
        <begin position="752"/>
        <end position="768"/>
    </location>
</feature>
<protein>
    <recommendedName>
        <fullName evidence="5">Outer spore wall assembly protein SHE10</fullName>
    </recommendedName>
</protein>
<name>A0A8H7LE13_9ASCO</name>
<dbReference type="OrthoDB" id="3260408at2759"/>
<keyword evidence="4" id="KW-1185">Reference proteome</keyword>
<feature type="region of interest" description="Disordered" evidence="1">
    <location>
        <begin position="738"/>
        <end position="806"/>
    </location>
</feature>
<sequence length="874" mass="98864">MRLFSAAKRLAARAFWWCLVPYLIYLAVHGCASGDYTSNVISRHTCPPLQLAVYPAWHRHVQPKLSWIDEKLHVSSSVSSKLQPLRTRWEAYDDMYKVTQNAEAVYELIASKASGAYKSILRVAGPRVHLAFTALDHYYRKNVHPSVLYYGARYKYALETTVDSLGSRAKTDTLLALQYVKMGLTRANALFLTPVCTKIGNKACEYALVHKVIVASRSMYRLLLDKSSLVSTSLQLKKDFVRSEFRNLVKSDVFGKKYIRDRDELNTVFNYIQDIDLDATLSEILVESGTDTDVFDTSDIDDDEVPLTFTQTHTVTVTAEEEPETTSTEAVSEAIETGVETGIETGIETSESLQTFTTEPAEDEIVTFGSDSSQAQIEYELAYWQTRVQKALDLAVRSLETDFGPYLSLKTAELKDAISANFSTLLKENYQRYKEMGELIVAINKDSEYIRETNQTIDEPKVDRQIMRDKIAAAYAIPEQMLKDVEQVLNEAHVEVMTQYYRVAQDTVDVLESFADTAILDFSSRLSGLLDILSHNEDFDDTMIWSAWKSFHSVKESIFEIRDKIFDDANAYKYNARGAKVPSGLEPWAEYLGKVNFHIRFLLKDNADYLQLVRAKANIAYQQREGLSYQLKQEEKARQQEAEAKIRASEELKRKAQQEEKARQEEAEAKVRASEESKRKTQQEEKLKLDSIDNEASSSTFELEAEQFATRKPNGEAIVDLTQSQILLQKNSKDAEDEFLSGYKEKNEDVQQKLTLDATSSDNTETKASQSSQSTQVFTVNPIEETSDECVRSKGSETQGEALSESFTQEFSKTSDFIADVTSVNNQTKEEFSSGSLSADVIEESYVTEVTVTPVEANTIFESSVELRTSWPRG</sequence>
<feature type="signal peptide" evidence="2">
    <location>
        <begin position="1"/>
        <end position="34"/>
    </location>
</feature>